<dbReference type="AlphaFoldDB" id="A0AAE9DKS4"/>
<accession>A0AAE9DKS4</accession>
<dbReference type="EMBL" id="CP090892">
    <property type="protein sequence ID" value="ULU06665.1"/>
    <property type="molecule type" value="Genomic_DNA"/>
</dbReference>
<proteinExistence type="predicted"/>
<sequence length="76" mass="8588">MDMTKNNTSGPSSDLVFSVGSAPIELARRATNGRRHDDTMTLLLTSDPQIEKKLLVWPKYIEKKKKKKKTGELMDP</sequence>
<dbReference type="Proteomes" id="UP000827892">
    <property type="component" value="Chromosome II"/>
</dbReference>
<name>A0AAE9DKS4_CAEBR</name>
<protein>
    <submittedName>
        <fullName evidence="1">Uncharacterized protein</fullName>
    </submittedName>
</protein>
<reference evidence="1 2" key="1">
    <citation type="submission" date="2022-05" db="EMBL/GenBank/DDBJ databases">
        <title>Chromosome-level reference genomes for two strains of Caenorhabditis briggsae: an improved platform for comparative genomics.</title>
        <authorList>
            <person name="Stevens L."/>
            <person name="Andersen E.C."/>
        </authorList>
    </citation>
    <scope>NUCLEOTIDE SEQUENCE [LARGE SCALE GENOMIC DNA]</scope>
    <source>
        <strain evidence="1">QX1410_ONT</strain>
        <tissue evidence="1">Whole-organism</tissue>
    </source>
</reference>
<organism evidence="1 2">
    <name type="scientific">Caenorhabditis briggsae</name>
    <dbReference type="NCBI Taxonomy" id="6238"/>
    <lineage>
        <taxon>Eukaryota</taxon>
        <taxon>Metazoa</taxon>
        <taxon>Ecdysozoa</taxon>
        <taxon>Nematoda</taxon>
        <taxon>Chromadorea</taxon>
        <taxon>Rhabditida</taxon>
        <taxon>Rhabditina</taxon>
        <taxon>Rhabditomorpha</taxon>
        <taxon>Rhabditoidea</taxon>
        <taxon>Rhabditidae</taxon>
        <taxon>Peloderinae</taxon>
        <taxon>Caenorhabditis</taxon>
    </lineage>
</organism>
<gene>
    <name evidence="1" type="ORF">L3Y34_018470</name>
</gene>
<evidence type="ECO:0000313" key="2">
    <source>
        <dbReference type="Proteomes" id="UP000827892"/>
    </source>
</evidence>
<evidence type="ECO:0000313" key="1">
    <source>
        <dbReference type="EMBL" id="ULU06665.1"/>
    </source>
</evidence>